<protein>
    <submittedName>
        <fullName evidence="2">Uncharacterized protein</fullName>
    </submittedName>
</protein>
<proteinExistence type="predicted"/>
<gene>
    <name evidence="2" type="ORF">LCGC14_0415110</name>
</gene>
<organism evidence="2">
    <name type="scientific">marine sediment metagenome</name>
    <dbReference type="NCBI Taxonomy" id="412755"/>
    <lineage>
        <taxon>unclassified sequences</taxon>
        <taxon>metagenomes</taxon>
        <taxon>ecological metagenomes</taxon>
    </lineage>
</organism>
<evidence type="ECO:0000256" key="1">
    <source>
        <dbReference type="SAM" id="MobiDB-lite"/>
    </source>
</evidence>
<sequence length="769" mass="90116">MGINTKNKVEESVKENKEKVKIDKDKDKSKRVNDRESKNDFKPKVKENYKEYNKEKRENKWDKINWKKDISEKKGSSKWNKIDWNKNISENVNEINKIKNPNDRVKVNKDYEYRNLSDSKVKDTLISYYNETGKYANYGMSLQKNFIDWIKKSGRNHDMISKISEIQKNKEIPNFIRDKIENSVLSQKSITNLLNKNGLSVSRKTVGNFSLKEVFNNNKEKHLQRFTHAINTETKKNIKKRLGEELAKYKKGDQHDSLYKISKEFPEISKISINKIAKKEISQQLYEKMWPSTSGVVTNGTRQAIKTRLKEEAVKENPDSLRSISKDFPKASNTTVMDLARELYPDKHKELWPAIKKIPDEIKNDILKTIKEETLKENPKSLRNIHKEFPQVGADTIKRLAKQCIPKALHDKLWPPLTPEIPKSLTRKIIQTIRDEIYKIEPRSLNKIGQQFNVSATYIWKLAKKEISKKDYDATWNISITNEKRLNVIKDIENSKLNISEIAQKNRISSPSVSIISQREVFQNNIEAHRERFPKDVNLDIGNYTHLNLNSLITKAFDNIPNQKYYAEPTIYSDKRRPDGLILEDNKFLSQRLNDHNVGKYLRNKIELDPLSLDHIKATQFDFTNDISNGNLINKIEKYQSKDSLLVIIGTKWHLYDEIKHLPIDNRIKYPQNVRVISNNLGTDLLGLEGKDKDLFERIIDLNLDRDLDSLKVLYNYDLSSLDIHTTEELKSDLIQKKLIKEDFSEYFNKGDSENRNKKQRELGYFLNL</sequence>
<reference evidence="2" key="1">
    <citation type="journal article" date="2015" name="Nature">
        <title>Complex archaea that bridge the gap between prokaryotes and eukaryotes.</title>
        <authorList>
            <person name="Spang A."/>
            <person name="Saw J.H."/>
            <person name="Jorgensen S.L."/>
            <person name="Zaremba-Niedzwiedzka K."/>
            <person name="Martijn J."/>
            <person name="Lind A.E."/>
            <person name="van Eijk R."/>
            <person name="Schleper C."/>
            <person name="Guy L."/>
            <person name="Ettema T.J."/>
        </authorList>
    </citation>
    <scope>NUCLEOTIDE SEQUENCE</scope>
</reference>
<name>A0A0F9SYK9_9ZZZZ</name>
<dbReference type="EMBL" id="LAZR01000371">
    <property type="protein sequence ID" value="KKN72029.1"/>
    <property type="molecule type" value="Genomic_DNA"/>
</dbReference>
<feature type="compositionally biased region" description="Basic and acidic residues" evidence="1">
    <location>
        <begin position="7"/>
        <end position="55"/>
    </location>
</feature>
<accession>A0A0F9SYK9</accession>
<dbReference type="AlphaFoldDB" id="A0A0F9SYK9"/>
<feature type="region of interest" description="Disordered" evidence="1">
    <location>
        <begin position="1"/>
        <end position="55"/>
    </location>
</feature>
<evidence type="ECO:0000313" key="2">
    <source>
        <dbReference type="EMBL" id="KKN72029.1"/>
    </source>
</evidence>
<comment type="caution">
    <text evidence="2">The sequence shown here is derived from an EMBL/GenBank/DDBJ whole genome shotgun (WGS) entry which is preliminary data.</text>
</comment>